<dbReference type="PROSITE" id="PS00086">
    <property type="entry name" value="CYTOCHROME_P450"/>
    <property type="match status" value="1"/>
</dbReference>
<dbReference type="GO" id="GO:0020037">
    <property type="term" value="F:heme binding"/>
    <property type="evidence" value="ECO:0007669"/>
    <property type="project" value="InterPro"/>
</dbReference>
<dbReference type="AlphaFoldDB" id="A0A146KWM2"/>
<accession>A0A146KWM2</accession>
<sequence>MIPWLVACAVCVLVYLFVNVVGTVPSLRTIRIFNKLPGPDDQPFFFGSAWALFRMDMDDVIPYVREKLEKFGGMYACYFMGLPTVICSDPEVIEVILTSNKNIDKGPEYSLIGRWLANGLLLSTGEKWRQRRKMLTPSFHFKILEDCMDCMSRSWRNVVGVFLASEGQPVDPLPIMGAGALNIICESAMGTVLDENDDRSKEYVAAVKRASRDSIRRVLNPLIRNDFMFDLTPLSKSHAKDLEILHGFTGEVIKERKAAFAEEKLYEQYSDADGKKRQVFLDSLLELAKKENLNELDIREEVDTFMFAGHDTTSTALQYLMMHLAENPEVQEKAYQEQQEIFGYSDRDPTKEDLSKMHYLDQVIKESLRLHPPAPSIARKLIEDAKLPNGLIIPAGAKVLINIFLTHRNPKYWEDPEAFKPERFSLDSSKARHPYSYIPFSAGPRNCIGQKFAMLEMKIGVSTILRSCRISAITKSRDLKYKMLIILQPSTPIKVAVHPRNQF</sequence>
<dbReference type="GO" id="GO:0004497">
    <property type="term" value="F:monooxygenase activity"/>
    <property type="evidence" value="ECO:0007669"/>
    <property type="project" value="UniProtKB-KW"/>
</dbReference>
<evidence type="ECO:0000256" key="12">
    <source>
        <dbReference type="ARBA" id="ARBA00023136"/>
    </source>
</evidence>
<evidence type="ECO:0000256" key="8">
    <source>
        <dbReference type="ARBA" id="ARBA00022848"/>
    </source>
</evidence>
<dbReference type="EMBL" id="GDHC01018604">
    <property type="protein sequence ID" value="JAQ00025.1"/>
    <property type="molecule type" value="Transcribed_RNA"/>
</dbReference>
<dbReference type="FunFam" id="1.10.630.10:FF:000182">
    <property type="entry name" value="Cytochrome P450 3A4"/>
    <property type="match status" value="1"/>
</dbReference>
<comment type="similarity">
    <text evidence="4 14">Belongs to the cytochrome P450 family.</text>
</comment>
<evidence type="ECO:0000256" key="7">
    <source>
        <dbReference type="ARBA" id="ARBA00022824"/>
    </source>
</evidence>
<keyword evidence="5 13" id="KW-0349">Heme</keyword>
<keyword evidence="11 14" id="KW-0503">Monooxygenase</keyword>
<dbReference type="InterPro" id="IPR017972">
    <property type="entry name" value="Cyt_P450_CS"/>
</dbReference>
<dbReference type="Pfam" id="PF00067">
    <property type="entry name" value="p450"/>
    <property type="match status" value="1"/>
</dbReference>
<dbReference type="PRINTS" id="PR00463">
    <property type="entry name" value="EP450I"/>
</dbReference>
<dbReference type="GO" id="GO:0005789">
    <property type="term" value="C:endoplasmic reticulum membrane"/>
    <property type="evidence" value="ECO:0007669"/>
    <property type="project" value="UniProtKB-SubCell"/>
</dbReference>
<comment type="cofactor">
    <cofactor evidence="1 13">
        <name>heme</name>
        <dbReference type="ChEBI" id="CHEBI:30413"/>
    </cofactor>
</comment>
<feature type="binding site" description="axial binding residue" evidence="13">
    <location>
        <position position="447"/>
    </location>
    <ligand>
        <name>heme</name>
        <dbReference type="ChEBI" id="CHEBI:30413"/>
    </ligand>
    <ligandPart>
        <name>Fe</name>
        <dbReference type="ChEBI" id="CHEBI:18248"/>
    </ligandPart>
</feature>
<dbReference type="Gene3D" id="1.10.630.10">
    <property type="entry name" value="Cytochrome P450"/>
    <property type="match status" value="1"/>
</dbReference>
<dbReference type="GO" id="GO:0016705">
    <property type="term" value="F:oxidoreductase activity, acting on paired donors, with incorporation or reduction of molecular oxygen"/>
    <property type="evidence" value="ECO:0007669"/>
    <property type="project" value="InterPro"/>
</dbReference>
<evidence type="ECO:0000256" key="2">
    <source>
        <dbReference type="ARBA" id="ARBA00004174"/>
    </source>
</evidence>
<dbReference type="PRINTS" id="PR00385">
    <property type="entry name" value="P450"/>
</dbReference>
<evidence type="ECO:0000313" key="15">
    <source>
        <dbReference type="EMBL" id="JAQ00025.1"/>
    </source>
</evidence>
<evidence type="ECO:0000256" key="1">
    <source>
        <dbReference type="ARBA" id="ARBA00001971"/>
    </source>
</evidence>
<keyword evidence="9 14" id="KW-0560">Oxidoreductase</keyword>
<keyword evidence="10 13" id="KW-0408">Iron</keyword>
<comment type="subcellular location">
    <subcellularLocation>
        <location evidence="3">Endoplasmic reticulum membrane</location>
        <topology evidence="3">Peripheral membrane protein</topology>
    </subcellularLocation>
    <subcellularLocation>
        <location evidence="2">Microsome membrane</location>
        <topology evidence="2">Peripheral membrane protein</topology>
    </subcellularLocation>
</comment>
<dbReference type="InterPro" id="IPR036396">
    <property type="entry name" value="Cyt_P450_sf"/>
</dbReference>
<evidence type="ECO:0000256" key="11">
    <source>
        <dbReference type="ARBA" id="ARBA00023033"/>
    </source>
</evidence>
<reference evidence="15" key="1">
    <citation type="journal article" date="2016" name="Gigascience">
        <title>De novo construction of an expanded transcriptome assembly for the western tarnished plant bug, Lygus hesperus.</title>
        <authorList>
            <person name="Tassone E.E."/>
            <person name="Geib S.M."/>
            <person name="Hall B."/>
            <person name="Fabrick J.A."/>
            <person name="Brent C.S."/>
            <person name="Hull J.J."/>
        </authorList>
    </citation>
    <scope>NUCLEOTIDE SEQUENCE</scope>
</reference>
<evidence type="ECO:0000256" key="4">
    <source>
        <dbReference type="ARBA" id="ARBA00010617"/>
    </source>
</evidence>
<keyword evidence="8" id="KW-0492">Microsome</keyword>
<evidence type="ECO:0000256" key="9">
    <source>
        <dbReference type="ARBA" id="ARBA00023002"/>
    </source>
</evidence>
<keyword evidence="7" id="KW-0256">Endoplasmic reticulum</keyword>
<protein>
    <submittedName>
        <fullName evidence="15">Cytochrome P450 4c21</fullName>
    </submittedName>
</protein>
<dbReference type="InterPro" id="IPR050196">
    <property type="entry name" value="Cytochrome_P450_Monoox"/>
</dbReference>
<proteinExistence type="inferred from homology"/>
<keyword evidence="12" id="KW-0472">Membrane</keyword>
<evidence type="ECO:0000256" key="10">
    <source>
        <dbReference type="ARBA" id="ARBA00023004"/>
    </source>
</evidence>
<dbReference type="SUPFAM" id="SSF48264">
    <property type="entry name" value="Cytochrome P450"/>
    <property type="match status" value="1"/>
</dbReference>
<dbReference type="CDD" id="cd20628">
    <property type="entry name" value="CYP4"/>
    <property type="match status" value="1"/>
</dbReference>
<keyword evidence="6 13" id="KW-0479">Metal-binding</keyword>
<dbReference type="InterPro" id="IPR002401">
    <property type="entry name" value="Cyt_P450_E_grp-I"/>
</dbReference>
<evidence type="ECO:0000256" key="3">
    <source>
        <dbReference type="ARBA" id="ARBA00004406"/>
    </source>
</evidence>
<evidence type="ECO:0000256" key="6">
    <source>
        <dbReference type="ARBA" id="ARBA00022723"/>
    </source>
</evidence>
<evidence type="ECO:0000256" key="13">
    <source>
        <dbReference type="PIRSR" id="PIRSR602401-1"/>
    </source>
</evidence>
<evidence type="ECO:0000256" key="14">
    <source>
        <dbReference type="RuleBase" id="RU000461"/>
    </source>
</evidence>
<organism evidence="15">
    <name type="scientific">Lygus hesperus</name>
    <name type="common">Western plant bug</name>
    <dbReference type="NCBI Taxonomy" id="30085"/>
    <lineage>
        <taxon>Eukaryota</taxon>
        <taxon>Metazoa</taxon>
        <taxon>Ecdysozoa</taxon>
        <taxon>Arthropoda</taxon>
        <taxon>Hexapoda</taxon>
        <taxon>Insecta</taxon>
        <taxon>Pterygota</taxon>
        <taxon>Neoptera</taxon>
        <taxon>Paraneoptera</taxon>
        <taxon>Hemiptera</taxon>
        <taxon>Heteroptera</taxon>
        <taxon>Panheteroptera</taxon>
        <taxon>Cimicomorpha</taxon>
        <taxon>Miridae</taxon>
        <taxon>Mirini</taxon>
        <taxon>Lygus</taxon>
    </lineage>
</organism>
<dbReference type="PANTHER" id="PTHR24291">
    <property type="entry name" value="CYTOCHROME P450 FAMILY 4"/>
    <property type="match status" value="1"/>
</dbReference>
<dbReference type="PANTHER" id="PTHR24291:SF189">
    <property type="entry name" value="CYTOCHROME P450 4C3-RELATED"/>
    <property type="match status" value="1"/>
</dbReference>
<name>A0A146KWM2_LYGHE</name>
<dbReference type="InterPro" id="IPR001128">
    <property type="entry name" value="Cyt_P450"/>
</dbReference>
<dbReference type="GO" id="GO:0005506">
    <property type="term" value="F:iron ion binding"/>
    <property type="evidence" value="ECO:0007669"/>
    <property type="project" value="InterPro"/>
</dbReference>
<gene>
    <name evidence="15" type="primary">CYP4C21_7</name>
    <name evidence="15" type="ORF">g.87154</name>
</gene>
<evidence type="ECO:0000256" key="5">
    <source>
        <dbReference type="ARBA" id="ARBA00022617"/>
    </source>
</evidence>